<dbReference type="GO" id="GO:0032153">
    <property type="term" value="C:cell division site"/>
    <property type="evidence" value="ECO:0007669"/>
    <property type="project" value="TreeGrafter"/>
</dbReference>
<dbReference type="InterPro" id="IPR040690">
    <property type="entry name" value="FtsX_ECD"/>
</dbReference>
<dbReference type="OrthoDB" id="9813411at2"/>
<keyword evidence="11 12" id="KW-0131">Cell cycle</keyword>
<dbReference type="PANTHER" id="PTHR47755">
    <property type="entry name" value="CELL DIVISION PROTEIN FTSX"/>
    <property type="match status" value="1"/>
</dbReference>
<accession>K6X7Q5</accession>
<dbReference type="AlphaFoldDB" id="K6X7Q5"/>
<dbReference type="InterPro" id="IPR004513">
    <property type="entry name" value="FtsX"/>
</dbReference>
<evidence type="ECO:0000259" key="15">
    <source>
        <dbReference type="Pfam" id="PF18075"/>
    </source>
</evidence>
<dbReference type="Proteomes" id="UP000006334">
    <property type="component" value="Unassembled WGS sequence"/>
</dbReference>
<evidence type="ECO:0000256" key="10">
    <source>
        <dbReference type="ARBA" id="ARBA00023136"/>
    </source>
</evidence>
<dbReference type="STRING" id="1127673.GLIP_4048"/>
<evidence type="ECO:0000313" key="16">
    <source>
        <dbReference type="EMBL" id="GAC16659.1"/>
    </source>
</evidence>
<dbReference type="eggNOG" id="COG2177">
    <property type="taxonomic scope" value="Bacteria"/>
</dbReference>
<keyword evidence="9 13" id="KW-1133">Transmembrane helix</keyword>
<keyword evidence="5 12" id="KW-1003">Cell membrane</keyword>
<dbReference type="NCBIfam" id="TIGR00439">
    <property type="entry name" value="FtsX_Gneg"/>
    <property type="match status" value="1"/>
</dbReference>
<feature type="transmembrane region" description="Helical" evidence="13">
    <location>
        <begin position="294"/>
        <end position="316"/>
    </location>
</feature>
<evidence type="ECO:0000256" key="6">
    <source>
        <dbReference type="ARBA" id="ARBA00022519"/>
    </source>
</evidence>
<dbReference type="InterPro" id="IPR003838">
    <property type="entry name" value="ABC3_permease_C"/>
</dbReference>
<comment type="caution">
    <text evidence="16">The sequence shown here is derived from an EMBL/GenBank/DDBJ whole genome shotgun (WGS) entry which is preliminary data.</text>
</comment>
<keyword evidence="17" id="KW-1185">Reference proteome</keyword>
<protein>
    <recommendedName>
        <fullName evidence="4 12">Cell division protein FtsX</fullName>
    </recommendedName>
</protein>
<comment type="function">
    <text evidence="12">Part of the ABC transporter FtsEX involved in cellular division.</text>
</comment>
<evidence type="ECO:0000256" key="2">
    <source>
        <dbReference type="ARBA" id="ARBA00007379"/>
    </source>
</evidence>
<gene>
    <name evidence="16" type="primary">ftsX</name>
    <name evidence="16" type="ORF">GLIP_4048</name>
</gene>
<evidence type="ECO:0000256" key="13">
    <source>
        <dbReference type="SAM" id="Phobius"/>
    </source>
</evidence>
<proteinExistence type="inferred from homology"/>
<comment type="subcellular location">
    <subcellularLocation>
        <location evidence="1">Cell inner membrane</location>
        <topology evidence="1">Multi-pass membrane protein</topology>
    </subcellularLocation>
</comment>
<evidence type="ECO:0000256" key="11">
    <source>
        <dbReference type="ARBA" id="ARBA00023306"/>
    </source>
</evidence>
<feature type="transmembrane region" description="Helical" evidence="13">
    <location>
        <begin position="252"/>
        <end position="274"/>
    </location>
</feature>
<dbReference type="Pfam" id="PF02687">
    <property type="entry name" value="FtsX"/>
    <property type="match status" value="1"/>
</dbReference>
<feature type="transmembrane region" description="Helical" evidence="13">
    <location>
        <begin position="198"/>
        <end position="218"/>
    </location>
</feature>
<dbReference type="RefSeq" id="WP_008846461.1">
    <property type="nucleotide sequence ID" value="NZ_BAEN01000076.1"/>
</dbReference>
<feature type="domain" description="ABC3 transporter permease C-terminal" evidence="14">
    <location>
        <begin position="201"/>
        <end position="317"/>
    </location>
</feature>
<dbReference type="Pfam" id="PF18075">
    <property type="entry name" value="FtsX_ECD"/>
    <property type="match status" value="1"/>
</dbReference>
<dbReference type="EMBL" id="BAEN01000076">
    <property type="protein sequence ID" value="GAC16659.1"/>
    <property type="molecule type" value="Genomic_DNA"/>
</dbReference>
<reference evidence="16 17" key="1">
    <citation type="journal article" date="2017" name="Antonie Van Leeuwenhoek">
        <title>Rhizobium rhizosphaerae sp. nov., a novel species isolated from rice rhizosphere.</title>
        <authorList>
            <person name="Zhao J.J."/>
            <person name="Zhang J."/>
            <person name="Zhang R.J."/>
            <person name="Zhang C.W."/>
            <person name="Yin H.Q."/>
            <person name="Zhang X.X."/>
        </authorList>
    </citation>
    <scope>NUCLEOTIDE SEQUENCE [LARGE SCALE GENOMIC DNA]</scope>
    <source>
        <strain evidence="16 17">E3</strain>
    </source>
</reference>
<evidence type="ECO:0000256" key="1">
    <source>
        <dbReference type="ARBA" id="ARBA00004429"/>
    </source>
</evidence>
<dbReference type="PANTHER" id="PTHR47755:SF1">
    <property type="entry name" value="CELL DIVISION PROTEIN FTSX"/>
    <property type="match status" value="1"/>
</dbReference>
<evidence type="ECO:0000256" key="4">
    <source>
        <dbReference type="ARBA" id="ARBA00021907"/>
    </source>
</evidence>
<evidence type="ECO:0000256" key="5">
    <source>
        <dbReference type="ARBA" id="ARBA00022475"/>
    </source>
</evidence>
<dbReference type="InterPro" id="IPR047590">
    <property type="entry name" value="FtsX_proteobact-type"/>
</dbReference>
<evidence type="ECO:0000256" key="12">
    <source>
        <dbReference type="PIRNR" id="PIRNR003097"/>
    </source>
</evidence>
<evidence type="ECO:0000256" key="7">
    <source>
        <dbReference type="ARBA" id="ARBA00022618"/>
    </source>
</evidence>
<dbReference type="GO" id="GO:0051301">
    <property type="term" value="P:cell division"/>
    <property type="evidence" value="ECO:0007669"/>
    <property type="project" value="UniProtKB-KW"/>
</dbReference>
<evidence type="ECO:0000256" key="8">
    <source>
        <dbReference type="ARBA" id="ARBA00022692"/>
    </source>
</evidence>
<keyword evidence="10 12" id="KW-0472">Membrane</keyword>
<evidence type="ECO:0000313" key="17">
    <source>
        <dbReference type="Proteomes" id="UP000006334"/>
    </source>
</evidence>
<comment type="subunit">
    <text evidence="3">Forms a membrane-associated complex with FtsE.</text>
</comment>
<evidence type="ECO:0000256" key="3">
    <source>
        <dbReference type="ARBA" id="ARBA00011160"/>
    </source>
</evidence>
<dbReference type="GO" id="GO:0005886">
    <property type="term" value="C:plasma membrane"/>
    <property type="evidence" value="ECO:0007669"/>
    <property type="project" value="UniProtKB-SubCell"/>
</dbReference>
<evidence type="ECO:0000256" key="9">
    <source>
        <dbReference type="ARBA" id="ARBA00022989"/>
    </source>
</evidence>
<keyword evidence="8 13" id="KW-0812">Transmembrane</keyword>
<feature type="domain" description="FtsX extracellular" evidence="15">
    <location>
        <begin position="84"/>
        <end position="163"/>
    </location>
</feature>
<dbReference type="Gene3D" id="3.30.70.3040">
    <property type="match status" value="1"/>
</dbReference>
<keyword evidence="6 12" id="KW-0997">Cell inner membrane</keyword>
<name>K6X7Q5_9ALTE</name>
<keyword evidence="7 12" id="KW-0132">Cell division</keyword>
<evidence type="ECO:0000259" key="14">
    <source>
        <dbReference type="Pfam" id="PF02687"/>
    </source>
</evidence>
<sequence length="326" mass="36217">MSILFKGRSQGAHSSKIGMFQRINMFFVSHVRQALGSLGELWRAPLASMMTIGVLGLSITLPSTFYILVKNAESIAENWQQASEITLFLRKDTQSKDASQLVTRLGLWSEIDSVTYIPAAEGLIEFQQQSGLGEALSYLDENPLPDVILVRPTSQNTAPTAAKLLLDKLNRERHVEVGKLDIKWLERLHGFLSIAKELIYAVALLLFLAVVLIIGNTIRLNILSRRDEILVMKLVGATDAFIHRPFMYTGMWYGLLGGLMAWFAVLLLLWWMGGSIDALTAQYAKNFDLTGLDVTSLIVMLGLSIFLGLAGSMISVHKHVRSIEPK</sequence>
<comment type="similarity">
    <text evidence="2 12">Belongs to the ABC-4 integral membrane protein family. FtsX subfamily.</text>
</comment>
<organism evidence="16 17">
    <name type="scientific">Aliiglaciecola lipolytica E3</name>
    <dbReference type="NCBI Taxonomy" id="1127673"/>
    <lineage>
        <taxon>Bacteria</taxon>
        <taxon>Pseudomonadati</taxon>
        <taxon>Pseudomonadota</taxon>
        <taxon>Gammaproteobacteria</taxon>
        <taxon>Alteromonadales</taxon>
        <taxon>Alteromonadaceae</taxon>
        <taxon>Aliiglaciecola</taxon>
    </lineage>
</organism>
<dbReference type="PIRSF" id="PIRSF003097">
    <property type="entry name" value="FtsX"/>
    <property type="match status" value="1"/>
</dbReference>